<dbReference type="PANTHER" id="PTHR48081">
    <property type="entry name" value="AB HYDROLASE SUPERFAMILY PROTEIN C4A8.06C"/>
    <property type="match status" value="1"/>
</dbReference>
<accession>A0A936N929</accession>
<evidence type="ECO:0000256" key="1">
    <source>
        <dbReference type="ARBA" id="ARBA00022801"/>
    </source>
</evidence>
<dbReference type="EMBL" id="JADJZA010000001">
    <property type="protein sequence ID" value="MBK9295892.1"/>
    <property type="molecule type" value="Genomic_DNA"/>
</dbReference>
<dbReference type="Proteomes" id="UP000727993">
    <property type="component" value="Unassembled WGS sequence"/>
</dbReference>
<dbReference type="InterPro" id="IPR050300">
    <property type="entry name" value="GDXG_lipolytic_enzyme"/>
</dbReference>
<evidence type="ECO:0000313" key="3">
    <source>
        <dbReference type="EMBL" id="MBK9295892.1"/>
    </source>
</evidence>
<comment type="caution">
    <text evidence="3">The sequence shown here is derived from an EMBL/GenBank/DDBJ whole genome shotgun (WGS) entry which is preliminary data.</text>
</comment>
<dbReference type="PANTHER" id="PTHR48081:SF8">
    <property type="entry name" value="ALPHA_BETA HYDROLASE FOLD-3 DOMAIN-CONTAINING PROTEIN-RELATED"/>
    <property type="match status" value="1"/>
</dbReference>
<proteinExistence type="predicted"/>
<dbReference type="GO" id="GO:0016787">
    <property type="term" value="F:hydrolase activity"/>
    <property type="evidence" value="ECO:0007669"/>
    <property type="project" value="UniProtKB-KW"/>
</dbReference>
<feature type="domain" description="Alpha/beta hydrolase fold-3" evidence="2">
    <location>
        <begin position="74"/>
        <end position="278"/>
    </location>
</feature>
<dbReference type="InterPro" id="IPR013094">
    <property type="entry name" value="AB_hydrolase_3"/>
</dbReference>
<dbReference type="InterPro" id="IPR029058">
    <property type="entry name" value="AB_hydrolase_fold"/>
</dbReference>
<organism evidence="3 4">
    <name type="scientific">Candidatus Neomicrothrix subdominans</name>
    <dbReference type="NCBI Taxonomy" id="2954438"/>
    <lineage>
        <taxon>Bacteria</taxon>
        <taxon>Bacillati</taxon>
        <taxon>Actinomycetota</taxon>
        <taxon>Acidimicrobiia</taxon>
        <taxon>Acidimicrobiales</taxon>
        <taxon>Microthrixaceae</taxon>
        <taxon>Candidatus Neomicrothrix</taxon>
    </lineage>
</organism>
<dbReference type="Gene3D" id="3.40.50.1820">
    <property type="entry name" value="alpha/beta hydrolase"/>
    <property type="match status" value="1"/>
</dbReference>
<evidence type="ECO:0000259" key="2">
    <source>
        <dbReference type="Pfam" id="PF07859"/>
    </source>
</evidence>
<reference evidence="3 4" key="1">
    <citation type="submission" date="2020-10" db="EMBL/GenBank/DDBJ databases">
        <title>Connecting structure to function with the recovery of over 1000 high-quality activated sludge metagenome-assembled genomes encoding full-length rRNA genes using long-read sequencing.</title>
        <authorList>
            <person name="Singleton C.M."/>
            <person name="Petriglieri F."/>
            <person name="Kristensen J.M."/>
            <person name="Kirkegaard R.H."/>
            <person name="Michaelsen T.Y."/>
            <person name="Andersen M.H."/>
            <person name="Karst S.M."/>
            <person name="Dueholm M.S."/>
            <person name="Nielsen P.H."/>
            <person name="Albertsen M."/>
        </authorList>
    </citation>
    <scope>NUCLEOTIDE SEQUENCE [LARGE SCALE GENOMIC DNA]</scope>
    <source>
        <strain evidence="3">Lyne_18-Q3-R50-59_MAXAC.006</strain>
    </source>
</reference>
<gene>
    <name evidence="3" type="ORF">IPN02_03265</name>
</gene>
<sequence length="310" mass="33052">MRAVLAVAKQVAPTNDRDVARARIDIRRSVMVGPPVPPGVHTWERDIPGPAGDVRVRVRFYRDADTEPGAPAICFFHGGGWVVGDLDSHDPPCRVLAQRTGAVVMAVDYRLAPEAPYPAAVEDCVAAYAWLTKHAGELGVDADRLAVMGDSAGGNLAALVALAARDQGLRAPALQVLIYPGCDFTMGQPSIDTFSEGFMLTSESIRWFRNLYLPDSGAWRDPAVSPLFADPTGVAPALVFTAGFDPLRDEGRAYAALMAQAGVPVVDRCFDDLIHGFYNIGITRATLMAADEVNRTIAAALAGSHPSLQS</sequence>
<keyword evidence="1 3" id="KW-0378">Hydrolase</keyword>
<name>A0A936N929_9ACTN</name>
<dbReference type="Pfam" id="PF07859">
    <property type="entry name" value="Abhydrolase_3"/>
    <property type="match status" value="1"/>
</dbReference>
<dbReference type="AlphaFoldDB" id="A0A936N929"/>
<dbReference type="SUPFAM" id="SSF53474">
    <property type="entry name" value="alpha/beta-Hydrolases"/>
    <property type="match status" value="1"/>
</dbReference>
<evidence type="ECO:0000313" key="4">
    <source>
        <dbReference type="Proteomes" id="UP000727993"/>
    </source>
</evidence>
<protein>
    <submittedName>
        <fullName evidence="3">Alpha/beta hydrolase</fullName>
    </submittedName>
</protein>